<dbReference type="InterPro" id="IPR040503">
    <property type="entry name" value="TRHO_N"/>
</dbReference>
<dbReference type="CDD" id="cd01518">
    <property type="entry name" value="RHOD_YceA"/>
    <property type="match status" value="1"/>
</dbReference>
<evidence type="ECO:0000256" key="2">
    <source>
        <dbReference type="ARBA" id="ARBA00023002"/>
    </source>
</evidence>
<comment type="function">
    <text evidence="3">Catalyzes oxygen-dependent 5-hydroxyuridine (ho5U) modification at position 34 in tRNAs, the first step in 5-carboxymethoxyuridine (cmo5U) biosynthesis. May be part of an alternate pathway, which is able to bypass cmo5U biogenesis in a subset of tRNAs under aerobic conditions.</text>
</comment>
<dbReference type="GO" id="GO:0016491">
    <property type="term" value="F:oxidoreductase activity"/>
    <property type="evidence" value="ECO:0007669"/>
    <property type="project" value="UniProtKB-KW"/>
</dbReference>
<dbReference type="Pfam" id="PF17773">
    <property type="entry name" value="UPF0176_N"/>
    <property type="match status" value="1"/>
</dbReference>
<keyword evidence="2" id="KW-0560">Oxidoreductase</keyword>
<proteinExistence type="inferred from homology"/>
<dbReference type="EMBL" id="FAXC01000371">
    <property type="protein sequence ID" value="CUV10206.1"/>
    <property type="molecule type" value="Genomic_DNA"/>
</dbReference>
<gene>
    <name evidence="5" type="ORF">MGWOODY_Mmi2152</name>
</gene>
<dbReference type="HAMAP" id="MF_00469">
    <property type="entry name" value="TrhO"/>
    <property type="match status" value="1"/>
</dbReference>
<name>A0A160VHD5_9ZZZZ</name>
<dbReference type="InterPro" id="IPR036873">
    <property type="entry name" value="Rhodanese-like_dom_sf"/>
</dbReference>
<dbReference type="GO" id="GO:0008033">
    <property type="term" value="P:tRNA processing"/>
    <property type="evidence" value="ECO:0007669"/>
    <property type="project" value="UniProtKB-KW"/>
</dbReference>
<sequence length="348" mass="39912">MKKEVLYNKKSRELLLKELQQEPFKRITCSFYRYMSIENPESLRDELYRDWNAFQIFGRIYIAAEGINAQLSCPEHHWEAFKKNMNSNTAFVKIPLKIALQPGESFYKLTIKVKNEIVAYGLEKNEYDMQHIGHHLNATQFNQAMEDQDTVVVDMRNYYESEVGRFTNAIIPDVDTSRELLPEVKQLLHGKEDSTVLLYCTGGIRCEKASAYLVHHGFQDVNQLGGGIIQYAHDVKAMGLESKFIGKNFVFDARMGERITDDVIGVCHQCGKPADTHLDCGNDACHILFIQCDKCNEKYAGCCSVECQKFASLPVEKQRLLRKDPAKVVSKARFSSRIKPRLNDLNYS</sequence>
<dbReference type="AlphaFoldDB" id="A0A160VHD5"/>
<organism evidence="5">
    <name type="scientific">hydrothermal vent metagenome</name>
    <dbReference type="NCBI Taxonomy" id="652676"/>
    <lineage>
        <taxon>unclassified sequences</taxon>
        <taxon>metagenomes</taxon>
        <taxon>ecological metagenomes</taxon>
    </lineage>
</organism>
<accession>A0A160VHD5</accession>
<dbReference type="InterPro" id="IPR022111">
    <property type="entry name" value="Rhodanese_C"/>
</dbReference>
<feature type="domain" description="Rhodanese" evidence="4">
    <location>
        <begin position="146"/>
        <end position="240"/>
    </location>
</feature>
<dbReference type="NCBIfam" id="NF001135">
    <property type="entry name" value="PRK00142.1-3"/>
    <property type="match status" value="1"/>
</dbReference>
<evidence type="ECO:0000313" key="5">
    <source>
        <dbReference type="EMBL" id="CUV10206.1"/>
    </source>
</evidence>
<dbReference type="Pfam" id="PF12368">
    <property type="entry name" value="Rhodanese_C"/>
    <property type="match status" value="1"/>
</dbReference>
<dbReference type="Gene3D" id="3.40.250.10">
    <property type="entry name" value="Rhodanese-like domain"/>
    <property type="match status" value="1"/>
</dbReference>
<dbReference type="SUPFAM" id="SSF52821">
    <property type="entry name" value="Rhodanese/Cell cycle control phosphatase"/>
    <property type="match status" value="1"/>
</dbReference>
<dbReference type="Pfam" id="PF00581">
    <property type="entry name" value="Rhodanese"/>
    <property type="match status" value="1"/>
</dbReference>
<protein>
    <submittedName>
        <fullName evidence="5">Rhodanese domain protein, Enterobacterial subgroup, YceA homolog</fullName>
    </submittedName>
</protein>
<dbReference type="InterPro" id="IPR001763">
    <property type="entry name" value="Rhodanese-like_dom"/>
</dbReference>
<dbReference type="PROSITE" id="PS50206">
    <property type="entry name" value="RHODANESE_3"/>
    <property type="match status" value="1"/>
</dbReference>
<dbReference type="Gene3D" id="3.30.70.100">
    <property type="match status" value="1"/>
</dbReference>
<keyword evidence="1" id="KW-0819">tRNA processing</keyword>
<evidence type="ECO:0000256" key="3">
    <source>
        <dbReference type="ARBA" id="ARBA00045625"/>
    </source>
</evidence>
<dbReference type="SMART" id="SM00450">
    <property type="entry name" value="RHOD"/>
    <property type="match status" value="1"/>
</dbReference>
<evidence type="ECO:0000256" key="1">
    <source>
        <dbReference type="ARBA" id="ARBA00022694"/>
    </source>
</evidence>
<dbReference type="PANTHER" id="PTHR43846">
    <property type="entry name" value="UPF0176 PROTEIN YCEA"/>
    <property type="match status" value="1"/>
</dbReference>
<dbReference type="PANTHER" id="PTHR43846:SF1">
    <property type="entry name" value="TRNA URIDINE(34) HYDROXYLASE"/>
    <property type="match status" value="1"/>
</dbReference>
<evidence type="ECO:0000259" key="4">
    <source>
        <dbReference type="PROSITE" id="PS50206"/>
    </source>
</evidence>
<dbReference type="InterPro" id="IPR020936">
    <property type="entry name" value="TrhO"/>
</dbReference>
<dbReference type="NCBIfam" id="NF001133">
    <property type="entry name" value="PRK00142.1-1"/>
    <property type="match status" value="1"/>
</dbReference>
<reference evidence="5" key="1">
    <citation type="submission" date="2015-10" db="EMBL/GenBank/DDBJ databases">
        <authorList>
            <person name="Gilbert D.G."/>
        </authorList>
    </citation>
    <scope>NUCLEOTIDE SEQUENCE</scope>
</reference>